<reference evidence="2" key="2">
    <citation type="submission" date="2020-09" db="EMBL/GenBank/DDBJ databases">
        <authorList>
            <person name="Sun Q."/>
            <person name="Zhou Y."/>
        </authorList>
    </citation>
    <scope>NUCLEOTIDE SEQUENCE</scope>
    <source>
        <strain evidence="2">CGMCC 1.15448</strain>
    </source>
</reference>
<dbReference type="EMBL" id="BMJC01000004">
    <property type="protein sequence ID" value="GGB10810.1"/>
    <property type="molecule type" value="Genomic_DNA"/>
</dbReference>
<feature type="domain" description="FAS1" evidence="1">
    <location>
        <begin position="152"/>
        <end position="287"/>
    </location>
</feature>
<dbReference type="InterPro" id="IPR036378">
    <property type="entry name" value="FAS1_dom_sf"/>
</dbReference>
<reference evidence="2" key="1">
    <citation type="journal article" date="2014" name="Int. J. Syst. Evol. Microbiol.">
        <title>Complete genome sequence of Corynebacterium casei LMG S-19264T (=DSM 44701T), isolated from a smear-ripened cheese.</title>
        <authorList>
            <consortium name="US DOE Joint Genome Institute (JGI-PGF)"/>
            <person name="Walter F."/>
            <person name="Albersmeier A."/>
            <person name="Kalinowski J."/>
            <person name="Ruckert C."/>
        </authorList>
    </citation>
    <scope>NUCLEOTIDE SEQUENCE</scope>
    <source>
        <strain evidence="2">CGMCC 1.15448</strain>
    </source>
</reference>
<name>A0A8J2UFR2_9BACT</name>
<dbReference type="InterPro" id="IPR000782">
    <property type="entry name" value="FAS1_domain"/>
</dbReference>
<sequence>MLIGLLACKKTPAAKIQVTPLQTLINTDTTLTLFHRMILRANDVALLNDEAVTLFIPRNAVLRQDGYPELIIDSMSSTLADRIVRYQYLPAAVNTDSAGYTPNTTLLGIPVYIGKDNAGNLLLNGSATAANKPTAVGKASVYWLNSVVPPGADSLTELLQTDSSIKLFARIMARTNLYDSLLQTGSFTVLAPVNHALLAAGYDSLRIDTVNVDSLLPIAQNQVVKGTWFSTTFPSKVTTLTGGSITVAVAGGVLQFAGTGNSTPVHWLSGDQVGGSGLILHHVDGILSP</sequence>
<feature type="domain" description="FAS1" evidence="1">
    <location>
        <begin position="18"/>
        <end position="148"/>
    </location>
</feature>
<dbReference type="AlphaFoldDB" id="A0A8J2UFR2"/>
<evidence type="ECO:0000313" key="3">
    <source>
        <dbReference type="Proteomes" id="UP000607559"/>
    </source>
</evidence>
<dbReference type="SUPFAM" id="SSF82153">
    <property type="entry name" value="FAS1 domain"/>
    <property type="match status" value="2"/>
</dbReference>
<dbReference type="PROSITE" id="PS50213">
    <property type="entry name" value="FAS1"/>
    <property type="match status" value="2"/>
</dbReference>
<proteinExistence type="predicted"/>
<dbReference type="Gene3D" id="2.30.180.10">
    <property type="entry name" value="FAS1 domain"/>
    <property type="match status" value="2"/>
</dbReference>
<dbReference type="Pfam" id="PF02469">
    <property type="entry name" value="Fasciclin"/>
    <property type="match status" value="1"/>
</dbReference>
<evidence type="ECO:0000313" key="2">
    <source>
        <dbReference type="EMBL" id="GGB10810.1"/>
    </source>
</evidence>
<gene>
    <name evidence="2" type="ORF">GCM10011511_37970</name>
</gene>
<organism evidence="2 3">
    <name type="scientific">Puia dinghuensis</name>
    <dbReference type="NCBI Taxonomy" id="1792502"/>
    <lineage>
        <taxon>Bacteria</taxon>
        <taxon>Pseudomonadati</taxon>
        <taxon>Bacteroidota</taxon>
        <taxon>Chitinophagia</taxon>
        <taxon>Chitinophagales</taxon>
        <taxon>Chitinophagaceae</taxon>
        <taxon>Puia</taxon>
    </lineage>
</organism>
<comment type="caution">
    <text evidence="2">The sequence shown here is derived from an EMBL/GenBank/DDBJ whole genome shotgun (WGS) entry which is preliminary data.</text>
</comment>
<dbReference type="Proteomes" id="UP000607559">
    <property type="component" value="Unassembled WGS sequence"/>
</dbReference>
<keyword evidence="3" id="KW-1185">Reference proteome</keyword>
<accession>A0A8J2UFR2</accession>
<evidence type="ECO:0000259" key="1">
    <source>
        <dbReference type="PROSITE" id="PS50213"/>
    </source>
</evidence>
<protein>
    <recommendedName>
        <fullName evidence="1">FAS1 domain-containing protein</fullName>
    </recommendedName>
</protein>